<evidence type="ECO:0000313" key="3">
    <source>
        <dbReference type="WBParaSite" id="TREG1_38310.1"/>
    </source>
</evidence>
<sequence length="248" mass="29158">MTRIILTTVVAKIEDTRKKCLLRNNKDNDHKQQAMCNIHETQYQDRSSYRKEVKRFTVMADISSMESATKFQKPSPYNGETRTDAVTPFLHRFPYCIVWTPIPLLTWLFPVVGHMGIANSYGIIYDFAAPYTIGEDQMAFGWPTMYYQPHPKDIPSREIWDKALFEANEVYKGRVHNLICDNCHSHVAYALNKMRFQDKDNWNMIRVAVLLFFHGRYVSKRHFFASWLPFIILICTILMVISLILHIR</sequence>
<evidence type="ECO:0000313" key="2">
    <source>
        <dbReference type="Proteomes" id="UP000050795"/>
    </source>
</evidence>
<keyword evidence="1" id="KW-0812">Transmembrane</keyword>
<dbReference type="Pfam" id="PF05608">
    <property type="entry name" value="RTE1"/>
    <property type="match status" value="1"/>
</dbReference>
<dbReference type="WBParaSite" id="TREG1_38310.1">
    <property type="protein sequence ID" value="TREG1_38310.1"/>
    <property type="gene ID" value="TREG1_38310"/>
</dbReference>
<accession>A0AA85JPB4</accession>
<dbReference type="PANTHER" id="PTHR20921:SF0">
    <property type="entry name" value="TRANSMEMBRANE PROTEIN 222"/>
    <property type="match status" value="1"/>
</dbReference>
<dbReference type="PANTHER" id="PTHR20921">
    <property type="entry name" value="TRANSMEMBRANE PROTEIN 222"/>
    <property type="match status" value="1"/>
</dbReference>
<reference evidence="3" key="2">
    <citation type="submission" date="2023-11" db="UniProtKB">
        <authorList>
            <consortium name="WormBaseParasite"/>
        </authorList>
    </citation>
    <scope>IDENTIFICATION</scope>
</reference>
<dbReference type="InterPro" id="IPR008496">
    <property type="entry name" value="TMEM222/RTE1"/>
</dbReference>
<reference evidence="2" key="1">
    <citation type="submission" date="2022-06" db="EMBL/GenBank/DDBJ databases">
        <authorList>
            <person name="Berger JAMES D."/>
            <person name="Berger JAMES D."/>
        </authorList>
    </citation>
    <scope>NUCLEOTIDE SEQUENCE [LARGE SCALE GENOMIC DNA]</scope>
</reference>
<protein>
    <recommendedName>
        <fullName evidence="4">Transmembrane protein 222</fullName>
    </recommendedName>
</protein>
<feature type="transmembrane region" description="Helical" evidence="1">
    <location>
        <begin position="224"/>
        <end position="245"/>
    </location>
</feature>
<keyword evidence="1" id="KW-0472">Membrane</keyword>
<organism evidence="2 3">
    <name type="scientific">Trichobilharzia regenti</name>
    <name type="common">Nasal bird schistosome</name>
    <dbReference type="NCBI Taxonomy" id="157069"/>
    <lineage>
        <taxon>Eukaryota</taxon>
        <taxon>Metazoa</taxon>
        <taxon>Spiralia</taxon>
        <taxon>Lophotrochozoa</taxon>
        <taxon>Platyhelminthes</taxon>
        <taxon>Trematoda</taxon>
        <taxon>Digenea</taxon>
        <taxon>Strigeidida</taxon>
        <taxon>Schistosomatoidea</taxon>
        <taxon>Schistosomatidae</taxon>
        <taxon>Trichobilharzia</taxon>
    </lineage>
</organism>
<evidence type="ECO:0000256" key="1">
    <source>
        <dbReference type="SAM" id="Phobius"/>
    </source>
</evidence>
<keyword evidence="2" id="KW-1185">Reference proteome</keyword>
<keyword evidence="1" id="KW-1133">Transmembrane helix</keyword>
<evidence type="ECO:0008006" key="4">
    <source>
        <dbReference type="Google" id="ProtNLM"/>
    </source>
</evidence>
<dbReference type="AlphaFoldDB" id="A0AA85JPB4"/>
<name>A0AA85JPB4_TRIRE</name>
<dbReference type="Proteomes" id="UP000050795">
    <property type="component" value="Unassembled WGS sequence"/>
</dbReference>
<proteinExistence type="predicted"/>